<organism evidence="2 3">
    <name type="scientific">Arthrobotrys flagrans</name>
    <name type="common">Nematode-trapping fungus</name>
    <name type="synonym">Trichothecium flagrans</name>
    <dbReference type="NCBI Taxonomy" id="97331"/>
    <lineage>
        <taxon>Eukaryota</taxon>
        <taxon>Fungi</taxon>
        <taxon>Dikarya</taxon>
        <taxon>Ascomycota</taxon>
        <taxon>Pezizomycotina</taxon>
        <taxon>Orbiliomycetes</taxon>
        <taxon>Orbiliales</taxon>
        <taxon>Orbiliaceae</taxon>
        <taxon>Arthrobotrys</taxon>
    </lineage>
</organism>
<feature type="compositionally biased region" description="Low complexity" evidence="1">
    <location>
        <begin position="1"/>
        <end position="10"/>
    </location>
</feature>
<dbReference type="AlphaFoldDB" id="A0A436ZSQ8"/>
<feature type="compositionally biased region" description="Basic and acidic residues" evidence="1">
    <location>
        <begin position="11"/>
        <end position="22"/>
    </location>
</feature>
<evidence type="ECO:0000313" key="3">
    <source>
        <dbReference type="Proteomes" id="UP000283090"/>
    </source>
</evidence>
<comment type="caution">
    <text evidence="2">The sequence shown here is derived from an EMBL/GenBank/DDBJ whole genome shotgun (WGS) entry which is preliminary data.</text>
</comment>
<proteinExistence type="predicted"/>
<reference evidence="2 3" key="1">
    <citation type="submission" date="2019-01" db="EMBL/GenBank/DDBJ databases">
        <title>Intercellular communication is required for trap formation in the nematode-trapping fungus Duddingtonia flagrans.</title>
        <authorList>
            <person name="Youssar L."/>
            <person name="Wernet V."/>
            <person name="Hensel N."/>
            <person name="Hildebrandt H.-G."/>
            <person name="Fischer R."/>
        </authorList>
    </citation>
    <scope>NUCLEOTIDE SEQUENCE [LARGE SCALE GENOMIC DNA]</scope>
    <source>
        <strain evidence="2 3">CBS H-5679</strain>
    </source>
</reference>
<dbReference type="RefSeq" id="XP_067487426.1">
    <property type="nucleotide sequence ID" value="XM_067639660.1"/>
</dbReference>
<protein>
    <submittedName>
        <fullName evidence="2">Uncharacterized protein</fullName>
    </submittedName>
</protein>
<accession>A0A436ZSQ8</accession>
<sequence>MIDSSQSQSRIDSDEGYRRPQFYERPDVRSLKRSQSYPRYTVNRSALPKPADFVIDKVWHPQKLPTTWLVTVREDSLFTNRSHQSHISGRALELCLRRWSISTPSHLIIKSQL</sequence>
<keyword evidence="3" id="KW-1185">Reference proteome</keyword>
<dbReference type="Proteomes" id="UP000283090">
    <property type="component" value="Unassembled WGS sequence"/>
</dbReference>
<dbReference type="GeneID" id="93592040"/>
<feature type="region of interest" description="Disordered" evidence="1">
    <location>
        <begin position="1"/>
        <end position="22"/>
    </location>
</feature>
<evidence type="ECO:0000313" key="2">
    <source>
        <dbReference type="EMBL" id="RVD81882.1"/>
    </source>
</evidence>
<name>A0A436ZSQ8_ARTFL</name>
<gene>
    <name evidence="2" type="ORF">DFL_009729</name>
</gene>
<dbReference type="VEuPathDB" id="FungiDB:DFL_009729"/>
<evidence type="ECO:0000256" key="1">
    <source>
        <dbReference type="SAM" id="MobiDB-lite"/>
    </source>
</evidence>
<dbReference type="EMBL" id="SAEB01000012">
    <property type="protein sequence ID" value="RVD81882.1"/>
    <property type="molecule type" value="Genomic_DNA"/>
</dbReference>